<reference evidence="1" key="2">
    <citation type="submission" date="2009-09" db="EMBL/GenBank/DDBJ databases">
        <title>Complete sequence of chromosome of Candidatus Accumulibacter phosphatis clade IIA str. UW-1.</title>
        <authorList>
            <consortium name="US DOE Joint Genome Institute"/>
            <person name="Martin H.G."/>
            <person name="Ivanova N."/>
            <person name="Kunin V."/>
            <person name="Warnecke F."/>
            <person name="Barry K."/>
            <person name="He S."/>
            <person name="Salamov A."/>
            <person name="Szeto E."/>
            <person name="Dalin E."/>
            <person name="Pangilinan J.L."/>
            <person name="Lapidus A."/>
            <person name="Lowry S."/>
            <person name="Kyrpides N.C."/>
            <person name="McMahon K.D."/>
            <person name="Hugenholtz P."/>
        </authorList>
    </citation>
    <scope>NUCLEOTIDE SEQUENCE [LARGE SCALE GENOMIC DNA]</scope>
    <source>
        <strain evidence="1">UW-1</strain>
    </source>
</reference>
<evidence type="ECO:0000313" key="1">
    <source>
        <dbReference type="EMBL" id="ACV33744.1"/>
    </source>
</evidence>
<reference evidence="1" key="1">
    <citation type="submission" date="2009-08" db="EMBL/GenBank/DDBJ databases">
        <authorList>
            <consortium name="US DOE Joint Genome Institute"/>
            <person name="Lucas S."/>
            <person name="Copeland A."/>
            <person name="Lapidus A."/>
            <person name="Glavina del Rio T."/>
            <person name="Dalin E."/>
            <person name="Tice H."/>
            <person name="Bruce D."/>
            <person name="Barry K."/>
            <person name="Pitluck S."/>
            <person name="Lowry S."/>
            <person name="Larimer F."/>
            <person name="Land M."/>
            <person name="Hauser L."/>
            <person name="Kyrpides N."/>
            <person name="Ivanova N."/>
            <person name="McMahon K.D."/>
            <person name="Hugenholtz P."/>
        </authorList>
    </citation>
    <scope>NUCLEOTIDE SEQUENCE</scope>
    <source>
        <strain evidence="1">UW-1</strain>
    </source>
</reference>
<dbReference type="OrthoDB" id="9177834at2"/>
<dbReference type="eggNOG" id="ENOG502ZAS1">
    <property type="taxonomic scope" value="Bacteria"/>
</dbReference>
<gene>
    <name evidence="1" type="ordered locus">CAP2UW1_0391</name>
</gene>
<dbReference type="STRING" id="522306.CAP2UW1_0391"/>
<protein>
    <submittedName>
        <fullName evidence="1">Uncharacterized protein</fullName>
    </submittedName>
</protein>
<organism evidence="1">
    <name type="scientific">Accumulibacter regalis</name>
    <dbReference type="NCBI Taxonomy" id="522306"/>
    <lineage>
        <taxon>Bacteria</taxon>
        <taxon>Pseudomonadati</taxon>
        <taxon>Pseudomonadota</taxon>
        <taxon>Betaproteobacteria</taxon>
        <taxon>Candidatus Accumulibacter</taxon>
    </lineage>
</organism>
<accession>C7RKF3</accession>
<name>C7RKF3_ACCRE</name>
<dbReference type="KEGG" id="app:CAP2UW1_0391"/>
<dbReference type="EMBL" id="CP001715">
    <property type="protein sequence ID" value="ACV33744.1"/>
    <property type="molecule type" value="Genomic_DNA"/>
</dbReference>
<dbReference type="AlphaFoldDB" id="C7RKF3"/>
<sequence length="403" mass="44881">MSDLTPSDSRQVAVFDDRPFFEKALIYGVRERIVEPQRLAAILDDAAKGMVQIAEYFGTPYLRPNIEEARTRIVNLVSLYLEEGCGGDLAKAARSLRDNTFLSHSRGGSEMLKRLWAMPEDGSYGMLVRQSQKQFLAEWSLRTPADYRQLLEQRQGYQLTVSAALWFAEGLGVPASTISTVSVESIIRTALLVNLAGQAAASVPNAAEFAATLAVIRKKGVPGKGRKRIREVFQSLPDAYHAVAERELKKLEAEDLPKILDASLPLEELVQELEPLYFLRDFGPEDAGQLDAMISKDWHRITRGKTDDSSLLTVFVCLAADTPPRPVLTRTAARTLIRKLRADGFQRPPVLVFIRGFAPYAMQADLETLWNEFFPEAEAYLLDASDTTLTQALAFLKENCVVV</sequence>
<proteinExistence type="predicted"/>
<dbReference type="HOGENOM" id="CLU_635577_0_0_4"/>